<dbReference type="Gramene" id="OB08G11560.1">
    <property type="protein sequence ID" value="OB08G11560.1"/>
    <property type="gene ID" value="OB08G11560"/>
</dbReference>
<dbReference type="HOGENOM" id="CLU_2642077_0_0_1"/>
<dbReference type="Proteomes" id="UP000006038">
    <property type="component" value="Chromosome 8"/>
</dbReference>
<keyword evidence="2" id="KW-1185">Reference proteome</keyword>
<evidence type="ECO:0000313" key="1">
    <source>
        <dbReference type="EnsemblPlants" id="OB08G11560.1"/>
    </source>
</evidence>
<protein>
    <submittedName>
        <fullName evidence="1">Uncharacterized protein</fullName>
    </submittedName>
</protein>
<proteinExistence type="predicted"/>
<dbReference type="AlphaFoldDB" id="J3MPX7"/>
<reference evidence="1" key="2">
    <citation type="submission" date="2013-04" db="UniProtKB">
        <authorList>
            <consortium name="EnsemblPlants"/>
        </authorList>
    </citation>
    <scope>IDENTIFICATION</scope>
</reference>
<evidence type="ECO:0000313" key="2">
    <source>
        <dbReference type="Proteomes" id="UP000006038"/>
    </source>
</evidence>
<reference evidence="1" key="1">
    <citation type="journal article" date="2013" name="Nat. Commun.">
        <title>Whole-genome sequencing of Oryza brachyantha reveals mechanisms underlying Oryza genome evolution.</title>
        <authorList>
            <person name="Chen J."/>
            <person name="Huang Q."/>
            <person name="Gao D."/>
            <person name="Wang J."/>
            <person name="Lang Y."/>
            <person name="Liu T."/>
            <person name="Li B."/>
            <person name="Bai Z."/>
            <person name="Luis Goicoechea J."/>
            <person name="Liang C."/>
            <person name="Chen C."/>
            <person name="Zhang W."/>
            <person name="Sun S."/>
            <person name="Liao Y."/>
            <person name="Zhang X."/>
            <person name="Yang L."/>
            <person name="Song C."/>
            <person name="Wang M."/>
            <person name="Shi J."/>
            <person name="Liu G."/>
            <person name="Liu J."/>
            <person name="Zhou H."/>
            <person name="Zhou W."/>
            <person name="Yu Q."/>
            <person name="An N."/>
            <person name="Chen Y."/>
            <person name="Cai Q."/>
            <person name="Wang B."/>
            <person name="Liu B."/>
            <person name="Min J."/>
            <person name="Huang Y."/>
            <person name="Wu H."/>
            <person name="Li Z."/>
            <person name="Zhang Y."/>
            <person name="Yin Y."/>
            <person name="Song W."/>
            <person name="Jiang J."/>
            <person name="Jackson S.A."/>
            <person name="Wing R.A."/>
            <person name="Wang J."/>
            <person name="Chen M."/>
        </authorList>
    </citation>
    <scope>NUCLEOTIDE SEQUENCE [LARGE SCALE GENOMIC DNA]</scope>
    <source>
        <strain evidence="1">cv. IRGC 101232</strain>
    </source>
</reference>
<name>J3MPX7_ORYBR</name>
<organism evidence="1">
    <name type="scientific">Oryza brachyantha</name>
    <name type="common">malo sina</name>
    <dbReference type="NCBI Taxonomy" id="4533"/>
    <lineage>
        <taxon>Eukaryota</taxon>
        <taxon>Viridiplantae</taxon>
        <taxon>Streptophyta</taxon>
        <taxon>Embryophyta</taxon>
        <taxon>Tracheophyta</taxon>
        <taxon>Spermatophyta</taxon>
        <taxon>Magnoliopsida</taxon>
        <taxon>Liliopsida</taxon>
        <taxon>Poales</taxon>
        <taxon>Poaceae</taxon>
        <taxon>BOP clade</taxon>
        <taxon>Oryzoideae</taxon>
        <taxon>Oryzeae</taxon>
        <taxon>Oryzinae</taxon>
        <taxon>Oryza</taxon>
    </lineage>
</organism>
<sequence>MRYKIHKCIISAPEGSQLATPGQNRIGHERTRELSKSCTREEAMEIAEMLHCWLLYVIVAPSFSLIKRPCSAVMQEM</sequence>
<accession>J3MPX7</accession>
<dbReference type="EnsemblPlants" id="OB08G11560.1">
    <property type="protein sequence ID" value="OB08G11560.1"/>
    <property type="gene ID" value="OB08G11560"/>
</dbReference>